<sequence>MPSGLARALLDLAVVEGVEQPQTWNAESGAPRPGAASVGSPWFTLLQHAQKGNILKHLASRRVDRSEFVAALLESLDDQTRSDSIHAQVLQLLAEWSDVLLAPPEDPSETIAHLISKCTTMMSDRMKFKAKLISTITTLILVHDYTEKGFQSFINFNMLSVLAGDDVVETALLRRIVCHCLIDLELAMPGLLSHKLGHIYQLAQTQTTITAQAYAQLLAVVMRNACAVLRIQSTHKWRADILSRVPPELVASHRLNFQSLLSVDDEALTPFFFPPEVLDGPLPLSSFLARPSPPPPSSRHAHDTRRSAPNTPQRRGAAKPSTSAATTVSAAAVSSSAASTVVPESAIVGPPGILAAAQPVESKQAGEDAIQRCVSFLSTAASNATAPSMAHTLHALATLLSQTNLSNQVFHVTAKRLELSVDHCDIHALLMLLSIFQQRRLLRTKEIVSVRVRLLDLILDPQVPKWRRQLLFTLCFCNRMLLGKHKTIEDFFPREFESIEMWTRQVDMLASVVGLQAMARIDSDRRSEHSDSRSTITDTSLRLEVLPDMGALSTMSPDHCLGILRSALDCFQTYMFADSLGISAGARAFFATVYRILVHAPPPVTQDVSDYLLRLVASQPAFLPLLVNTVTAVSETLGDTTLATAILRKLQDRFVATEAQTLMQHIDDYLVLVLRLAQVEGIAPATFLLKLKEILTSTAICRRGEWNRGNRLLQICRCIMQRNVTEASTLLPLGDVLTTIWQSYRNIDIQDLARLLYMLLVKVSGARLESVLETSLDDLEQGRIQAFLPADDVDRTRRDHEGIFKATHQLLILKRIKPKQVRKRDTKYRMHVRKPSLTSLERVMTASSSNDPVDEPLELPPVDVDVSLRGTLDADGVLKAYAKHVQANMAQASVRLPCRLSYEVAAGVAKIVRCPEKVFAIQLNLHDDAGHFRETEPVYIPCLRLFQRSSMSTGDDADDMRDGAAVGSGVRTFWDFELPCHPVEPRPADLHATVTYTDDSGASWRSKVDDIHVAFTDLLQQPSLPSGWMYRRAGSDEGMTARPEGEVNAYREVLFGALWRHVGANADASGVVSSKSLDMSAAEAVAFLRKHFQRFMVVARKSDKQGELARLQILIFVPPQYHILLDCQVLASRTLVHIASDHLLSASHLERLLHDEMMLAVGDA</sequence>
<proteinExistence type="predicted"/>
<dbReference type="GO" id="GO:0005765">
    <property type="term" value="C:lysosomal membrane"/>
    <property type="evidence" value="ECO:0007669"/>
    <property type="project" value="TreeGrafter"/>
</dbReference>
<dbReference type="PANTHER" id="PTHR34033">
    <property type="entry name" value="AP-5 COMPLEX SUBUNIT BETA-1"/>
    <property type="match status" value="1"/>
</dbReference>
<evidence type="ECO:0000259" key="2">
    <source>
        <dbReference type="Pfam" id="PF21588"/>
    </source>
</evidence>
<evidence type="ECO:0000313" key="5">
    <source>
        <dbReference type="Proteomes" id="UP000007799"/>
    </source>
</evidence>
<dbReference type="GO" id="GO:0016197">
    <property type="term" value="P:endosomal transport"/>
    <property type="evidence" value="ECO:0007669"/>
    <property type="project" value="InterPro"/>
</dbReference>
<dbReference type="InParanoid" id="F2U658"/>
<evidence type="ECO:0000313" key="4">
    <source>
        <dbReference type="EMBL" id="EGD82999.1"/>
    </source>
</evidence>
<dbReference type="InterPro" id="IPR048981">
    <property type="entry name" value="AP5B1_C"/>
</dbReference>
<dbReference type="RefSeq" id="XP_004995363.1">
    <property type="nucleotide sequence ID" value="XM_004995306.1"/>
</dbReference>
<evidence type="ECO:0000256" key="1">
    <source>
        <dbReference type="SAM" id="MobiDB-lite"/>
    </source>
</evidence>
<dbReference type="Proteomes" id="UP000007799">
    <property type="component" value="Unassembled WGS sequence"/>
</dbReference>
<dbReference type="PANTHER" id="PTHR34033:SF1">
    <property type="entry name" value="AP-5 COMPLEX SUBUNIT BETA-1"/>
    <property type="match status" value="1"/>
</dbReference>
<dbReference type="InterPro" id="IPR038741">
    <property type="entry name" value="AP5B1"/>
</dbReference>
<feature type="region of interest" description="Disordered" evidence="1">
    <location>
        <begin position="284"/>
        <end position="325"/>
    </location>
</feature>
<dbReference type="AlphaFoldDB" id="F2U658"/>
<dbReference type="InterPro" id="IPR048979">
    <property type="entry name" value="AP5B1_middle"/>
</dbReference>
<dbReference type="OrthoDB" id="646197at2759"/>
<organism evidence="5">
    <name type="scientific">Salpingoeca rosetta (strain ATCC 50818 / BSB-021)</name>
    <dbReference type="NCBI Taxonomy" id="946362"/>
    <lineage>
        <taxon>Eukaryota</taxon>
        <taxon>Choanoflagellata</taxon>
        <taxon>Craspedida</taxon>
        <taxon>Salpingoecidae</taxon>
        <taxon>Salpingoeca</taxon>
    </lineage>
</organism>
<dbReference type="GeneID" id="16075945"/>
<dbReference type="KEGG" id="sre:PTSG_12048"/>
<evidence type="ECO:0000259" key="3">
    <source>
        <dbReference type="Pfam" id="PF21590"/>
    </source>
</evidence>
<accession>F2U658</accession>
<protein>
    <submittedName>
        <fullName evidence="4">Uncharacterized protein</fullName>
    </submittedName>
</protein>
<keyword evidence="5" id="KW-1185">Reference proteome</keyword>
<gene>
    <name evidence="4" type="ORF">PTSG_12048</name>
</gene>
<reference evidence="4" key="1">
    <citation type="submission" date="2009-08" db="EMBL/GenBank/DDBJ databases">
        <title>Annotation of Salpingoeca rosetta.</title>
        <authorList>
            <consortium name="The Broad Institute Genome Sequencing Platform"/>
            <person name="Russ C."/>
            <person name="Cuomo C."/>
            <person name="Burger G."/>
            <person name="Gray M.W."/>
            <person name="Holland P.W.H."/>
            <person name="King N."/>
            <person name="Lang F.B.F."/>
            <person name="Roger A.J."/>
            <person name="Ruiz-Trillo I."/>
            <person name="Young S.K."/>
            <person name="Zeng Q."/>
            <person name="Gargeya S."/>
            <person name="Alvarado L."/>
            <person name="Berlin A."/>
            <person name="Chapman S.B."/>
            <person name="Chen Z."/>
            <person name="Freedman E."/>
            <person name="Gellesch M."/>
            <person name="Goldberg J."/>
            <person name="Griggs A."/>
            <person name="Gujja S."/>
            <person name="Heilman E."/>
            <person name="Heiman D."/>
            <person name="Howarth C."/>
            <person name="Mehta T."/>
            <person name="Neiman D."/>
            <person name="Pearson M."/>
            <person name="Roberts A."/>
            <person name="Saif S."/>
            <person name="Shea T."/>
            <person name="Shenoy N."/>
            <person name="Sisk P."/>
            <person name="Stolte C."/>
            <person name="Sykes S."/>
            <person name="White J."/>
            <person name="Yandava C."/>
            <person name="Haas B."/>
            <person name="Nusbaum C."/>
            <person name="Birren B."/>
        </authorList>
    </citation>
    <scope>NUCLEOTIDE SEQUENCE [LARGE SCALE GENOMIC DNA]</scope>
    <source>
        <strain evidence="4">ATCC 50818</strain>
    </source>
</reference>
<dbReference type="Pfam" id="PF21588">
    <property type="entry name" value="AP5B1_middle"/>
    <property type="match status" value="1"/>
</dbReference>
<feature type="domain" description="AP5B1 middle" evidence="2">
    <location>
        <begin position="580"/>
        <end position="768"/>
    </location>
</feature>
<dbReference type="GO" id="GO:0030119">
    <property type="term" value="C:AP-type membrane coat adaptor complex"/>
    <property type="evidence" value="ECO:0007669"/>
    <property type="project" value="TreeGrafter"/>
</dbReference>
<dbReference type="EMBL" id="GL832962">
    <property type="protein sequence ID" value="EGD82999.1"/>
    <property type="molecule type" value="Genomic_DNA"/>
</dbReference>
<dbReference type="OMA" id="SEPFNHA"/>
<dbReference type="Pfam" id="PF21590">
    <property type="entry name" value="AP5B1_C"/>
    <property type="match status" value="1"/>
</dbReference>
<feature type="domain" description="AP5B1 C-terminal" evidence="3">
    <location>
        <begin position="1054"/>
        <end position="1148"/>
    </location>
</feature>
<name>F2U658_SALR5</name>